<comment type="caution">
    <text evidence="1">The sequence shown here is derived from an EMBL/GenBank/DDBJ whole genome shotgun (WGS) entry which is preliminary data.</text>
</comment>
<accession>A0A3P3WCI9</accession>
<name>A0A3P3WCI9_9FLAO</name>
<evidence type="ECO:0000313" key="2">
    <source>
        <dbReference type="Proteomes" id="UP000275719"/>
    </source>
</evidence>
<sequence length="66" mass="7796">MSAVDPVNYAIKVLTSVSFDKELFFKELSKARKKLLPYDLEKLHKWLVKFLESKPELNSQELDFSY</sequence>
<evidence type="ECO:0000313" key="1">
    <source>
        <dbReference type="EMBL" id="RRJ92770.1"/>
    </source>
</evidence>
<dbReference type="EMBL" id="RQVQ01000003">
    <property type="protein sequence ID" value="RRJ92770.1"/>
    <property type="molecule type" value="Genomic_DNA"/>
</dbReference>
<proteinExistence type="predicted"/>
<gene>
    <name evidence="1" type="ORF">EG240_01775</name>
</gene>
<reference evidence="1 2" key="1">
    <citation type="submission" date="2018-11" db="EMBL/GenBank/DDBJ databases">
        <title>Flavobacterium sp. nov., YIM 102701-2 draft genome.</title>
        <authorList>
            <person name="Li G."/>
            <person name="Jiang Y."/>
        </authorList>
    </citation>
    <scope>NUCLEOTIDE SEQUENCE [LARGE SCALE GENOMIC DNA]</scope>
    <source>
        <strain evidence="1 2">YIM 102701-2</strain>
    </source>
</reference>
<protein>
    <submittedName>
        <fullName evidence="1">Uncharacterized protein</fullName>
    </submittedName>
</protein>
<dbReference type="RefSeq" id="WP_125016798.1">
    <property type="nucleotide sequence ID" value="NZ_RQVQ01000003.1"/>
</dbReference>
<dbReference type="Proteomes" id="UP000275719">
    <property type="component" value="Unassembled WGS sequence"/>
</dbReference>
<dbReference type="AlphaFoldDB" id="A0A3P3WCI9"/>
<keyword evidence="2" id="KW-1185">Reference proteome</keyword>
<dbReference type="OrthoDB" id="840060at2"/>
<organism evidence="1 2">
    <name type="scientific">Paenimyroides tangerinum</name>
    <dbReference type="NCBI Taxonomy" id="2488728"/>
    <lineage>
        <taxon>Bacteria</taxon>
        <taxon>Pseudomonadati</taxon>
        <taxon>Bacteroidota</taxon>
        <taxon>Flavobacteriia</taxon>
        <taxon>Flavobacteriales</taxon>
        <taxon>Flavobacteriaceae</taxon>
        <taxon>Paenimyroides</taxon>
    </lineage>
</organism>